<dbReference type="PROSITE" id="PS50231">
    <property type="entry name" value="RICIN_B_LECTIN"/>
    <property type="match status" value="1"/>
</dbReference>
<reference evidence="3" key="3">
    <citation type="submission" date="2016-02" db="EMBL/GenBank/DDBJ databases">
        <title>Draft genome of pathogenic Streptomyces sp. in Japan.</title>
        <authorList>
            <person name="Tomihama T."/>
            <person name="Ikenaga M."/>
            <person name="Sakai M."/>
            <person name="Okubo T."/>
            <person name="Ikeda S."/>
        </authorList>
    </citation>
    <scope>NUCLEOTIDE SEQUENCE [LARGE SCALE GENOMIC DNA]</scope>
    <source>
        <strain evidence="3">S58</strain>
    </source>
</reference>
<dbReference type="AlphaFoldDB" id="A0A100JTG4"/>
<dbReference type="SUPFAM" id="SSF50370">
    <property type="entry name" value="Ricin B-like lectins"/>
    <property type="match status" value="1"/>
</dbReference>
<comment type="caution">
    <text evidence="2">The sequence shown here is derived from an EMBL/GenBank/DDBJ whole genome shotgun (WGS) entry which is preliminary data.</text>
</comment>
<evidence type="ECO:0000313" key="2">
    <source>
        <dbReference type="EMBL" id="GAQ65352.1"/>
    </source>
</evidence>
<feature type="domain" description="Ricin B lectin" evidence="1">
    <location>
        <begin position="7"/>
        <end position="66"/>
    </location>
</feature>
<keyword evidence="2" id="KW-0378">Hydrolase</keyword>
<dbReference type="InterPro" id="IPR000772">
    <property type="entry name" value="Ricin_B_lectin"/>
</dbReference>
<sequence length="67" mass="7012">MSGRRPPASLWDCTGGTNQKWTANANGTLTNNLSGLCLDASNAATANGTKLILWTCTGAANQKWTLT</sequence>
<dbReference type="EC" id="3.2.1.55" evidence="2"/>
<proteinExistence type="predicted"/>
<dbReference type="InterPro" id="IPR035992">
    <property type="entry name" value="Ricin_B-like_lectins"/>
</dbReference>
<dbReference type="EMBL" id="BCMM01000029">
    <property type="protein sequence ID" value="GAQ65352.1"/>
    <property type="molecule type" value="Genomic_DNA"/>
</dbReference>
<organism evidence="2 3">
    <name type="scientific">Streptomyces scabiei</name>
    <dbReference type="NCBI Taxonomy" id="1930"/>
    <lineage>
        <taxon>Bacteria</taxon>
        <taxon>Bacillati</taxon>
        <taxon>Actinomycetota</taxon>
        <taxon>Actinomycetes</taxon>
        <taxon>Kitasatosporales</taxon>
        <taxon>Streptomycetaceae</taxon>
        <taxon>Streptomyces</taxon>
    </lineage>
</organism>
<evidence type="ECO:0000259" key="1">
    <source>
        <dbReference type="Pfam" id="PF00652"/>
    </source>
</evidence>
<accession>A0A100JTG4</accession>
<keyword evidence="2" id="KW-0326">Glycosidase</keyword>
<dbReference type="Pfam" id="PF00652">
    <property type="entry name" value="Ricin_B_lectin"/>
    <property type="match status" value="1"/>
</dbReference>
<gene>
    <name evidence="2" type="primary">abfB_8</name>
    <name evidence="2" type="ORF">SsS58_05761</name>
</gene>
<reference evidence="3" key="1">
    <citation type="submission" date="2015-11" db="EMBL/GenBank/DDBJ databases">
        <authorList>
            <consortium name="Cross-ministerial Strategic Innovation Promotion Program (SIP) consortium"/>
            <person name="Tomihama T."/>
            <person name="Ikenaga M."/>
            <person name="Sakai M."/>
            <person name="Okubo T."/>
            <person name="Ikeda S."/>
        </authorList>
    </citation>
    <scope>NUCLEOTIDE SEQUENCE [LARGE SCALE GENOMIC DNA]</scope>
    <source>
        <strain evidence="3">S58</strain>
    </source>
</reference>
<reference evidence="2 3" key="2">
    <citation type="journal article" date="2016" name="Genome Announc.">
        <title>Draft Genome Sequences of Streptomyces scabiei S58, Streptomyces turgidiscabies T45, and Streptomyces acidiscabies a10, the Pathogens of Potato Common Scab, Isolated in Japan.</title>
        <authorList>
            <person name="Tomihama T."/>
            <person name="Nishi Y."/>
            <person name="Sakai M."/>
            <person name="Ikenaga M."/>
            <person name="Okubo T."/>
            <person name="Ikeda S."/>
        </authorList>
    </citation>
    <scope>NUCLEOTIDE SEQUENCE [LARGE SCALE GENOMIC DNA]</scope>
    <source>
        <strain evidence="2 3">S58</strain>
    </source>
</reference>
<evidence type="ECO:0000313" key="3">
    <source>
        <dbReference type="Proteomes" id="UP000067448"/>
    </source>
</evidence>
<dbReference type="GO" id="GO:0046556">
    <property type="term" value="F:alpha-L-arabinofuranosidase activity"/>
    <property type="evidence" value="ECO:0007669"/>
    <property type="project" value="UniProtKB-EC"/>
</dbReference>
<dbReference type="Proteomes" id="UP000067448">
    <property type="component" value="Unassembled WGS sequence"/>
</dbReference>
<name>A0A100JTG4_STRSC</name>
<dbReference type="Gene3D" id="2.80.10.50">
    <property type="match status" value="1"/>
</dbReference>
<protein>
    <submittedName>
        <fullName evidence="2">Extracellular exo-alpha-L-arabinofuranosidase</fullName>
        <ecNumber evidence="2">3.2.1.55</ecNumber>
    </submittedName>
</protein>